<proteinExistence type="predicted"/>
<feature type="chain" id="PRO_5042986839" evidence="1">
    <location>
        <begin position="23"/>
        <end position="145"/>
    </location>
</feature>
<feature type="signal peptide" evidence="1">
    <location>
        <begin position="1"/>
        <end position="22"/>
    </location>
</feature>
<gene>
    <name evidence="2" type="ORF">RUM43_001068</name>
</gene>
<organism evidence="2 3">
    <name type="scientific">Polyplax serrata</name>
    <name type="common">Common mouse louse</name>
    <dbReference type="NCBI Taxonomy" id="468196"/>
    <lineage>
        <taxon>Eukaryota</taxon>
        <taxon>Metazoa</taxon>
        <taxon>Ecdysozoa</taxon>
        <taxon>Arthropoda</taxon>
        <taxon>Hexapoda</taxon>
        <taxon>Insecta</taxon>
        <taxon>Pterygota</taxon>
        <taxon>Neoptera</taxon>
        <taxon>Paraneoptera</taxon>
        <taxon>Psocodea</taxon>
        <taxon>Troctomorpha</taxon>
        <taxon>Phthiraptera</taxon>
        <taxon>Anoplura</taxon>
        <taxon>Polyplacidae</taxon>
        <taxon>Polyplax</taxon>
    </lineage>
</organism>
<protein>
    <submittedName>
        <fullName evidence="2">Uncharacterized protein</fullName>
    </submittedName>
</protein>
<evidence type="ECO:0000313" key="2">
    <source>
        <dbReference type="EMBL" id="KAK6644795.1"/>
    </source>
</evidence>
<evidence type="ECO:0000256" key="1">
    <source>
        <dbReference type="SAM" id="SignalP"/>
    </source>
</evidence>
<name>A0AAN8SI63_POLSC</name>
<evidence type="ECO:0000313" key="3">
    <source>
        <dbReference type="Proteomes" id="UP001372834"/>
    </source>
</evidence>
<comment type="caution">
    <text evidence="2">The sequence shown here is derived from an EMBL/GenBank/DDBJ whole genome shotgun (WGS) entry which is preliminary data.</text>
</comment>
<dbReference type="AlphaFoldDB" id="A0AAN8SI63"/>
<accession>A0AAN8SI63</accession>
<dbReference type="EMBL" id="JAWJWE010000001">
    <property type="protein sequence ID" value="KAK6644795.1"/>
    <property type="molecule type" value="Genomic_DNA"/>
</dbReference>
<keyword evidence="1" id="KW-0732">Signal</keyword>
<sequence length="145" mass="16505">MFCSKLCFTKLKLLLLAIEIKGEDGSDSKISINPRGAKISASTQGFFIAQSADEVKRNSTGNLRSFAFFRTFSLVNWMRINFYLLFPEPGSTAKPAMMTSKTRLSLKSVNARTRRRTFREHRTYPMFDTLNQLNNCINSSSYPPN</sequence>
<dbReference type="Proteomes" id="UP001372834">
    <property type="component" value="Unassembled WGS sequence"/>
</dbReference>
<reference evidence="2 3" key="1">
    <citation type="submission" date="2023-10" db="EMBL/GenBank/DDBJ databases">
        <title>Genomes of two closely related lineages of the louse Polyplax serrata with different host specificities.</title>
        <authorList>
            <person name="Martinu J."/>
            <person name="Tarabai H."/>
            <person name="Stefka J."/>
            <person name="Hypsa V."/>
        </authorList>
    </citation>
    <scope>NUCLEOTIDE SEQUENCE [LARGE SCALE GENOMIC DNA]</scope>
    <source>
        <strain evidence="2">HR10_N</strain>
    </source>
</reference>